<name>A0A290Z2X4_9PSEU</name>
<accession>A0A290Z2X4</accession>
<organism evidence="1 2">
    <name type="scientific">Actinosynnema pretiosum</name>
    <dbReference type="NCBI Taxonomy" id="42197"/>
    <lineage>
        <taxon>Bacteria</taxon>
        <taxon>Bacillati</taxon>
        <taxon>Actinomycetota</taxon>
        <taxon>Actinomycetes</taxon>
        <taxon>Pseudonocardiales</taxon>
        <taxon>Pseudonocardiaceae</taxon>
        <taxon>Actinosynnema</taxon>
    </lineage>
</organism>
<sequence>MDHVILTRFNLPSPGAESVVRAREGWLTERIGLFERYCLPSVRAQTSRNFTWLIYFDPESPTWLKDRIATHGDTYAPVFRESVSRDDLVSDITALFPERGDELITTNLDNDDGLAANFVARLQAEVPRAPRTAYYLANGLVKSPDGLYLHHDRDNAFASIREPWDAPITCWADWHNRLHRHAAVASLGGAPGWLQVVHGGNVSNRTRGRLTAPSPYRPLFGEALNDVPEPAQSVLARDRFVGHPLRVARDSARFVAKTAAMRLLGADGFEKAKKAIASRGRA</sequence>
<dbReference type="KEGG" id="apre:CNX65_08715"/>
<protein>
    <recommendedName>
        <fullName evidence="3">Rhamnosyl transferase</fullName>
    </recommendedName>
</protein>
<dbReference type="Proteomes" id="UP000218505">
    <property type="component" value="Chromosome"/>
</dbReference>
<dbReference type="AlphaFoldDB" id="A0A290Z2X4"/>
<dbReference type="RefSeq" id="WP_096492306.1">
    <property type="nucleotide sequence ID" value="NZ_CP023445.1"/>
</dbReference>
<evidence type="ECO:0000313" key="1">
    <source>
        <dbReference type="EMBL" id="ATE53358.1"/>
    </source>
</evidence>
<evidence type="ECO:0000313" key="2">
    <source>
        <dbReference type="Proteomes" id="UP000218505"/>
    </source>
</evidence>
<dbReference type="Pfam" id="PF11316">
    <property type="entry name" value="Rhamno_transf"/>
    <property type="match status" value="1"/>
</dbReference>
<dbReference type="InterPro" id="IPR021466">
    <property type="entry name" value="Put_rhamnosyl_transferase"/>
</dbReference>
<evidence type="ECO:0008006" key="3">
    <source>
        <dbReference type="Google" id="ProtNLM"/>
    </source>
</evidence>
<gene>
    <name evidence="1" type="ORF">CNX65_08715</name>
</gene>
<reference evidence="1" key="1">
    <citation type="submission" date="2017-09" db="EMBL/GenBank/DDBJ databases">
        <title>Complete Genome Sequence of ansamitocin-producing Bacterium Actinosynnema pretiosum X47.</title>
        <authorList>
            <person name="Cao G."/>
            <person name="Zong G."/>
            <person name="Zhong C."/>
            <person name="Fu J."/>
        </authorList>
    </citation>
    <scope>NUCLEOTIDE SEQUENCE [LARGE SCALE GENOMIC DNA]</scope>
    <source>
        <strain evidence="1">X47</strain>
    </source>
</reference>
<keyword evidence="2" id="KW-1185">Reference proteome</keyword>
<proteinExistence type="predicted"/>
<dbReference type="EMBL" id="CP023445">
    <property type="protein sequence ID" value="ATE53358.1"/>
    <property type="molecule type" value="Genomic_DNA"/>
</dbReference>